<evidence type="ECO:0000313" key="1">
    <source>
        <dbReference type="EMBL" id="CEP23277.1"/>
    </source>
</evidence>
<reference evidence="2" key="1">
    <citation type="journal article" date="2015" name="J. Biotechnol.">
        <title>The structure of the Cyberlindnera jadinii genome and its relation to Candida utilis analyzed by the occurrence of single nucleotide polymorphisms.</title>
        <authorList>
            <person name="Rupp O."/>
            <person name="Brinkrolf K."/>
            <person name="Buerth C."/>
            <person name="Kunigo M."/>
            <person name="Schneider J."/>
            <person name="Jaenicke S."/>
            <person name="Goesmann A."/>
            <person name="Puehler A."/>
            <person name="Jaeger K.-E."/>
            <person name="Ernst J.F."/>
        </authorList>
    </citation>
    <scope>NUCLEOTIDE SEQUENCE [LARGE SCALE GENOMIC DNA]</scope>
    <source>
        <strain evidence="2">ATCC 18201 / CBS 1600 / BCRC 20928 / JCM 3617 / NBRC 0987 / NRRL Y-1542</strain>
    </source>
</reference>
<protein>
    <submittedName>
        <fullName evidence="1">Uncharacterized protein</fullName>
    </submittedName>
</protein>
<accession>A0A0H5C632</accession>
<sequence>MRYTQLLRSASHGPRYIRHAPPLPPNVSTASKVISKTIGAISIFWILYKIKEDGMVMIVSELITLVSSSSFLARY</sequence>
<name>A0A0H5C632_CYBJN</name>
<dbReference type="AlphaFoldDB" id="A0A0H5C632"/>
<evidence type="ECO:0000313" key="2">
    <source>
        <dbReference type="Proteomes" id="UP000038830"/>
    </source>
</evidence>
<dbReference type="EMBL" id="CDQK01000004">
    <property type="protein sequence ID" value="CEP23277.1"/>
    <property type="molecule type" value="Genomic_DNA"/>
</dbReference>
<proteinExistence type="predicted"/>
<dbReference type="Proteomes" id="UP000038830">
    <property type="component" value="Unassembled WGS sequence"/>
</dbReference>
<organism evidence="1 2">
    <name type="scientific">Cyberlindnera jadinii (strain ATCC 18201 / CBS 1600 / BCRC 20928 / JCM 3617 / NBRC 0987 / NRRL Y-1542)</name>
    <name type="common">Torula yeast</name>
    <name type="synonym">Candida utilis</name>
    <dbReference type="NCBI Taxonomy" id="983966"/>
    <lineage>
        <taxon>Eukaryota</taxon>
        <taxon>Fungi</taxon>
        <taxon>Dikarya</taxon>
        <taxon>Ascomycota</taxon>
        <taxon>Saccharomycotina</taxon>
        <taxon>Saccharomycetes</taxon>
        <taxon>Phaffomycetales</taxon>
        <taxon>Phaffomycetaceae</taxon>
        <taxon>Cyberlindnera</taxon>
    </lineage>
</organism>
<gene>
    <name evidence="1" type="ORF">BN1211_3820</name>
</gene>